<comment type="caution">
    <text evidence="2">The sequence shown here is derived from an EMBL/GenBank/DDBJ whole genome shotgun (WGS) entry which is preliminary data.</text>
</comment>
<dbReference type="EMBL" id="JAEEGC010000097">
    <property type="protein sequence ID" value="MBV7274739.1"/>
    <property type="molecule type" value="Genomic_DNA"/>
</dbReference>
<protein>
    <submittedName>
        <fullName evidence="2">Uncharacterized protein</fullName>
    </submittedName>
</protein>
<feature type="coiled-coil region" evidence="1">
    <location>
        <begin position="109"/>
        <end position="139"/>
    </location>
</feature>
<keyword evidence="3" id="KW-1185">Reference proteome</keyword>
<name>A0A949U1S7_9CLOT</name>
<evidence type="ECO:0000313" key="2">
    <source>
        <dbReference type="EMBL" id="MBV7274739.1"/>
    </source>
</evidence>
<dbReference type="RefSeq" id="WP_218321798.1">
    <property type="nucleotide sequence ID" value="NZ_JAEEGC010000097.1"/>
</dbReference>
<dbReference type="AlphaFoldDB" id="A0A949U1S7"/>
<evidence type="ECO:0000256" key="1">
    <source>
        <dbReference type="SAM" id="Coils"/>
    </source>
</evidence>
<reference evidence="2" key="1">
    <citation type="submission" date="2020-12" db="EMBL/GenBank/DDBJ databases">
        <title>Clostridium thailandense sp. nov., a novel acetogenic bacterium isolated from peat land soil in Thailand.</title>
        <authorList>
            <person name="Chaikitkaew S."/>
            <person name="Birkeland N.K."/>
        </authorList>
    </citation>
    <scope>NUCLEOTIDE SEQUENCE</scope>
    <source>
        <strain evidence="2">PL3</strain>
    </source>
</reference>
<sequence>MINKNHIKIFSNDGELIDTLDLYKKDAERLMRQLRTKDKAEIEDVYSEDGKSITKVVHETEDCKVVDEIIFDDDINQVDKGELKPEQIESNTVTTKTNTEIVYMDSKANEFLKQLNSEIEKTKKDLEKAKKNLAQSIETTFNIPKYGLAGQAENVMKLSTQLETLKLQKQRFEYIFKDAE</sequence>
<gene>
    <name evidence="2" type="ORF">I6U48_17735</name>
</gene>
<accession>A0A949U1S7</accession>
<organism evidence="2 3">
    <name type="scientific">Clostridium thailandense</name>
    <dbReference type="NCBI Taxonomy" id="2794346"/>
    <lineage>
        <taxon>Bacteria</taxon>
        <taxon>Bacillati</taxon>
        <taxon>Bacillota</taxon>
        <taxon>Clostridia</taxon>
        <taxon>Eubacteriales</taxon>
        <taxon>Clostridiaceae</taxon>
        <taxon>Clostridium</taxon>
    </lineage>
</organism>
<dbReference type="Proteomes" id="UP000694308">
    <property type="component" value="Unassembled WGS sequence"/>
</dbReference>
<proteinExistence type="predicted"/>
<evidence type="ECO:0000313" key="3">
    <source>
        <dbReference type="Proteomes" id="UP000694308"/>
    </source>
</evidence>
<keyword evidence="1" id="KW-0175">Coiled coil</keyword>